<reference evidence="7" key="1">
    <citation type="journal article" date="2014" name="Int. J. Syst. Evol. Microbiol.">
        <title>Complete genome sequence of Corynebacterium casei LMG S-19264T (=DSM 44701T), isolated from a smear-ripened cheese.</title>
        <authorList>
            <consortium name="US DOE Joint Genome Institute (JGI-PGF)"/>
            <person name="Walter F."/>
            <person name="Albersmeier A."/>
            <person name="Kalinowski J."/>
            <person name="Ruckert C."/>
        </authorList>
    </citation>
    <scope>NUCLEOTIDE SEQUENCE</scope>
    <source>
        <strain evidence="7">JCM 5016</strain>
    </source>
</reference>
<dbReference type="GO" id="GO:0046872">
    <property type="term" value="F:metal ion binding"/>
    <property type="evidence" value="ECO:0007669"/>
    <property type="project" value="UniProtKB-KW"/>
</dbReference>
<proteinExistence type="predicted"/>
<keyword evidence="3" id="KW-0479">Metal-binding</keyword>
<dbReference type="Pfam" id="PF02310">
    <property type="entry name" value="B12-binding"/>
    <property type="match status" value="1"/>
</dbReference>
<evidence type="ECO:0000256" key="4">
    <source>
        <dbReference type="ARBA" id="ARBA00023004"/>
    </source>
</evidence>
<dbReference type="Gene3D" id="3.40.50.280">
    <property type="entry name" value="Cobalamin-binding domain"/>
    <property type="match status" value="1"/>
</dbReference>
<name>A0A918RJA0_9ACTN</name>
<dbReference type="PANTHER" id="PTHR43409:SF16">
    <property type="entry name" value="SLR0320 PROTEIN"/>
    <property type="match status" value="1"/>
</dbReference>
<sequence>MLDADPGLGLETDVKIHHLRGGWSLTQMARMIFGDGDIPDVLAFSVLGWNYRTFARLAELFKQLRPDGITVFGGNHVGNQGRKVFRACPSVDIVVNGEGEPTFRDLTAALLTNRREPDLTGTDGLSFHGRAK</sequence>
<dbReference type="Proteomes" id="UP000623010">
    <property type="component" value="Unassembled WGS sequence"/>
</dbReference>
<feature type="domain" description="B12-binding" evidence="6">
    <location>
        <begin position="1"/>
        <end position="117"/>
    </location>
</feature>
<organism evidence="7 8">
    <name type="scientific">Streptomyces echinoruber</name>
    <dbReference type="NCBI Taxonomy" id="68898"/>
    <lineage>
        <taxon>Bacteria</taxon>
        <taxon>Bacillati</taxon>
        <taxon>Actinomycetota</taxon>
        <taxon>Actinomycetes</taxon>
        <taxon>Kitasatosporales</taxon>
        <taxon>Streptomycetaceae</taxon>
        <taxon>Streptomyces</taxon>
    </lineage>
</organism>
<dbReference type="PANTHER" id="PTHR43409">
    <property type="entry name" value="ANAEROBIC MAGNESIUM-PROTOPORPHYRIN IX MONOMETHYL ESTER CYCLASE-RELATED"/>
    <property type="match status" value="1"/>
</dbReference>
<dbReference type="AlphaFoldDB" id="A0A918RJA0"/>
<dbReference type="InterPro" id="IPR051198">
    <property type="entry name" value="BchE-like"/>
</dbReference>
<dbReference type="GO" id="GO:0031419">
    <property type="term" value="F:cobalamin binding"/>
    <property type="evidence" value="ECO:0007669"/>
    <property type="project" value="InterPro"/>
</dbReference>
<dbReference type="GO" id="GO:0051536">
    <property type="term" value="F:iron-sulfur cluster binding"/>
    <property type="evidence" value="ECO:0007669"/>
    <property type="project" value="UniProtKB-KW"/>
</dbReference>
<accession>A0A918RJA0</accession>
<evidence type="ECO:0000256" key="2">
    <source>
        <dbReference type="ARBA" id="ARBA00022691"/>
    </source>
</evidence>
<comment type="cofactor">
    <cofactor evidence="1">
        <name>[4Fe-4S] cluster</name>
        <dbReference type="ChEBI" id="CHEBI:49883"/>
    </cofactor>
</comment>
<keyword evidence="4" id="KW-0408">Iron</keyword>
<evidence type="ECO:0000256" key="1">
    <source>
        <dbReference type="ARBA" id="ARBA00001966"/>
    </source>
</evidence>
<evidence type="ECO:0000256" key="5">
    <source>
        <dbReference type="ARBA" id="ARBA00023014"/>
    </source>
</evidence>
<keyword evidence="5" id="KW-0411">Iron-sulfur</keyword>
<reference evidence="7" key="2">
    <citation type="submission" date="2020-09" db="EMBL/GenBank/DDBJ databases">
        <authorList>
            <person name="Sun Q."/>
            <person name="Ohkuma M."/>
        </authorList>
    </citation>
    <scope>NUCLEOTIDE SEQUENCE</scope>
    <source>
        <strain evidence="7">JCM 5016</strain>
    </source>
</reference>
<comment type="caution">
    <text evidence="7">The sequence shown here is derived from an EMBL/GenBank/DDBJ whole genome shotgun (WGS) entry which is preliminary data.</text>
</comment>
<dbReference type="InterPro" id="IPR006158">
    <property type="entry name" value="Cobalamin-bd"/>
</dbReference>
<dbReference type="EMBL" id="BMWH01000021">
    <property type="protein sequence ID" value="GHA02173.1"/>
    <property type="molecule type" value="Genomic_DNA"/>
</dbReference>
<dbReference type="PROSITE" id="PS51332">
    <property type="entry name" value="B12_BINDING"/>
    <property type="match status" value="1"/>
</dbReference>
<evidence type="ECO:0000313" key="7">
    <source>
        <dbReference type="EMBL" id="GHA02173.1"/>
    </source>
</evidence>
<keyword evidence="2" id="KW-0949">S-adenosyl-L-methionine</keyword>
<evidence type="ECO:0000259" key="6">
    <source>
        <dbReference type="PROSITE" id="PS51332"/>
    </source>
</evidence>
<gene>
    <name evidence="7" type="ORF">GCM10010389_46940</name>
</gene>
<dbReference type="RefSeq" id="WP_229879902.1">
    <property type="nucleotide sequence ID" value="NZ_BMWH01000021.1"/>
</dbReference>
<evidence type="ECO:0000256" key="3">
    <source>
        <dbReference type="ARBA" id="ARBA00022723"/>
    </source>
</evidence>
<evidence type="ECO:0000313" key="8">
    <source>
        <dbReference type="Proteomes" id="UP000623010"/>
    </source>
</evidence>
<protein>
    <recommendedName>
        <fullName evidence="6">B12-binding domain-containing protein</fullName>
    </recommendedName>
</protein>
<dbReference type="GO" id="GO:0005829">
    <property type="term" value="C:cytosol"/>
    <property type="evidence" value="ECO:0007669"/>
    <property type="project" value="TreeGrafter"/>
</dbReference>
<keyword evidence="8" id="KW-1185">Reference proteome</keyword>